<dbReference type="InterPro" id="IPR020103">
    <property type="entry name" value="PsdUridine_synth_cat_dom_sf"/>
</dbReference>
<evidence type="ECO:0000256" key="2">
    <source>
        <dbReference type="ARBA" id="ARBA00022694"/>
    </source>
</evidence>
<comment type="catalytic activity">
    <reaction evidence="4 5">
        <text>uridine(38/39/40) in tRNA = pseudouridine(38/39/40) in tRNA</text>
        <dbReference type="Rhea" id="RHEA:22376"/>
        <dbReference type="Rhea" id="RHEA-COMP:10085"/>
        <dbReference type="Rhea" id="RHEA-COMP:10087"/>
        <dbReference type="ChEBI" id="CHEBI:65314"/>
        <dbReference type="ChEBI" id="CHEBI:65315"/>
        <dbReference type="EC" id="5.4.99.12"/>
    </reaction>
</comment>
<dbReference type="CDD" id="cd02570">
    <property type="entry name" value="PseudoU_synth_EcTruA"/>
    <property type="match status" value="1"/>
</dbReference>
<evidence type="ECO:0000256" key="1">
    <source>
        <dbReference type="ARBA" id="ARBA00009375"/>
    </source>
</evidence>
<evidence type="ECO:0000313" key="8">
    <source>
        <dbReference type="Proteomes" id="UP000325292"/>
    </source>
</evidence>
<evidence type="ECO:0000256" key="5">
    <source>
        <dbReference type="RuleBase" id="RU003792"/>
    </source>
</evidence>
<feature type="binding site" evidence="4">
    <location>
        <position position="108"/>
    </location>
    <ligand>
        <name>substrate</name>
    </ligand>
</feature>
<gene>
    <name evidence="4" type="primary">truA</name>
    <name evidence="7" type="ORF">BXT84_02580</name>
</gene>
<feature type="active site" description="Nucleophile" evidence="4">
    <location>
        <position position="50"/>
    </location>
</feature>
<feature type="domain" description="Pseudouridine synthase I TruA alpha/beta" evidence="6">
    <location>
        <begin position="7"/>
        <end position="97"/>
    </location>
</feature>
<dbReference type="Gene3D" id="3.30.70.580">
    <property type="entry name" value="Pseudouridine synthase I, catalytic domain, N-terminal subdomain"/>
    <property type="match status" value="1"/>
</dbReference>
<dbReference type="Pfam" id="PF01416">
    <property type="entry name" value="PseudoU_synth_1"/>
    <property type="match status" value="2"/>
</dbReference>
<name>A0ABM6RNL2_9FIRM</name>
<dbReference type="Gene3D" id="3.30.70.660">
    <property type="entry name" value="Pseudouridine synthase I, catalytic domain, C-terminal subdomain"/>
    <property type="match status" value="1"/>
</dbReference>
<dbReference type="SUPFAM" id="SSF55120">
    <property type="entry name" value="Pseudouridine synthase"/>
    <property type="match status" value="1"/>
</dbReference>
<comment type="function">
    <text evidence="4">Formation of pseudouridine at positions 38, 39 and 40 in the anticodon stem and loop of transfer RNAs.</text>
</comment>
<comment type="similarity">
    <text evidence="1 4 5">Belongs to the tRNA pseudouridine synthase TruA family.</text>
</comment>
<keyword evidence="2 4" id="KW-0819">tRNA processing</keyword>
<feature type="domain" description="Pseudouridine synthase I TruA alpha/beta" evidence="6">
    <location>
        <begin position="142"/>
        <end position="245"/>
    </location>
</feature>
<evidence type="ECO:0000259" key="6">
    <source>
        <dbReference type="Pfam" id="PF01416"/>
    </source>
</evidence>
<evidence type="ECO:0000256" key="3">
    <source>
        <dbReference type="ARBA" id="ARBA00023235"/>
    </source>
</evidence>
<dbReference type="PANTHER" id="PTHR11142:SF0">
    <property type="entry name" value="TRNA PSEUDOURIDINE SYNTHASE-LIKE 1"/>
    <property type="match status" value="1"/>
</dbReference>
<keyword evidence="8" id="KW-1185">Reference proteome</keyword>
<evidence type="ECO:0000313" key="7">
    <source>
        <dbReference type="EMBL" id="AUW92970.1"/>
    </source>
</evidence>
<protein>
    <recommendedName>
        <fullName evidence="4">tRNA pseudouridine synthase A</fullName>
        <ecNumber evidence="4">5.4.99.12</ecNumber>
    </recommendedName>
    <alternativeName>
        <fullName evidence="4">tRNA pseudouridine(38-40) synthase</fullName>
    </alternativeName>
    <alternativeName>
        <fullName evidence="4">tRNA pseudouridylate synthase I</fullName>
    </alternativeName>
    <alternativeName>
        <fullName evidence="4">tRNA-uridine isomerase I</fullName>
    </alternativeName>
</protein>
<dbReference type="InterPro" id="IPR020097">
    <property type="entry name" value="PsdUridine_synth_TruA_a/b_dom"/>
</dbReference>
<dbReference type="PIRSF" id="PIRSF001430">
    <property type="entry name" value="tRNA_psdUrid_synth"/>
    <property type="match status" value="1"/>
</dbReference>
<dbReference type="InterPro" id="IPR001406">
    <property type="entry name" value="PsdUridine_synth_TruA"/>
</dbReference>
<organism evidence="7 8">
    <name type="scientific">Sulfobacillus thermotolerans</name>
    <dbReference type="NCBI Taxonomy" id="338644"/>
    <lineage>
        <taxon>Bacteria</taxon>
        <taxon>Bacillati</taxon>
        <taxon>Bacillota</taxon>
        <taxon>Clostridia</taxon>
        <taxon>Eubacteriales</taxon>
        <taxon>Clostridiales Family XVII. Incertae Sedis</taxon>
        <taxon>Sulfobacillus</taxon>
    </lineage>
</organism>
<comment type="caution">
    <text evidence="4">Lacks conserved residue(s) required for the propagation of feature annotation.</text>
</comment>
<dbReference type="EC" id="5.4.99.12" evidence="4"/>
<proteinExistence type="inferred from homology"/>
<dbReference type="InterPro" id="IPR020095">
    <property type="entry name" value="PsdUridine_synth_TruA_C"/>
</dbReference>
<dbReference type="HAMAP" id="MF_00171">
    <property type="entry name" value="TruA"/>
    <property type="match status" value="1"/>
</dbReference>
<dbReference type="NCBIfam" id="TIGR00071">
    <property type="entry name" value="hisT_truA"/>
    <property type="match status" value="1"/>
</dbReference>
<evidence type="ECO:0000256" key="4">
    <source>
        <dbReference type="HAMAP-Rule" id="MF_00171"/>
    </source>
</evidence>
<dbReference type="Proteomes" id="UP000325292">
    <property type="component" value="Chromosome"/>
</dbReference>
<accession>A0ABM6RNL2</accession>
<sequence length="252" mass="28301">MLMKMTVSYDGTNFAGFQQQPGQRTVQGVLQEVLQDLLGPGLVMGASRTDAGVHARGQVITWQGRVPIPLERLATVINRRLPSDVQVGQCEWVPNEFHPIRSAHAKYYSYTIARGSAPLWPGLTRYAYPVAQPLSWSHLNEAARLLLGHHDFWAFRSEGSSARTTIRHIFLSRWSMLDHGTIWRYDVGANGFLYHMVRILVAAMLYAAEVQDVGPLREALVHPRARKWGGLVPAQGLVLERIVYNGKDRAHV</sequence>
<dbReference type="EMBL" id="CP019454">
    <property type="protein sequence ID" value="AUW92970.1"/>
    <property type="molecule type" value="Genomic_DNA"/>
</dbReference>
<reference evidence="7 8" key="1">
    <citation type="journal article" date="2019" name="Sci. Rep.">
        <title>Sulfobacillus thermotolerans: new insights into resistance and metabolic capacities of acidophilic chemolithotrophs.</title>
        <authorList>
            <person name="Panyushkina A.E."/>
            <person name="Babenko V.V."/>
            <person name="Nikitina A.S."/>
            <person name="Selezneva O.V."/>
            <person name="Tsaplina I.A."/>
            <person name="Letarova M.A."/>
            <person name="Kostryukova E.S."/>
            <person name="Letarov A.V."/>
        </authorList>
    </citation>
    <scope>NUCLEOTIDE SEQUENCE [LARGE SCALE GENOMIC DNA]</scope>
    <source>
        <strain evidence="7 8">Kr1</strain>
    </source>
</reference>
<keyword evidence="3 4" id="KW-0413">Isomerase</keyword>
<dbReference type="PANTHER" id="PTHR11142">
    <property type="entry name" value="PSEUDOURIDYLATE SYNTHASE"/>
    <property type="match status" value="1"/>
</dbReference>
<comment type="subunit">
    <text evidence="4">Homodimer.</text>
</comment>
<dbReference type="InterPro" id="IPR020094">
    <property type="entry name" value="TruA/RsuA/RluB/E/F_N"/>
</dbReference>